<dbReference type="GO" id="GO:0008738">
    <property type="term" value="F:L-fuculose-phosphate aldolase activity"/>
    <property type="evidence" value="ECO:0007669"/>
    <property type="project" value="UniProtKB-EC"/>
</dbReference>
<evidence type="ECO:0000256" key="2">
    <source>
        <dbReference type="ARBA" id="ARBA00023239"/>
    </source>
</evidence>
<evidence type="ECO:0000313" key="5">
    <source>
        <dbReference type="Proteomes" id="UP001230005"/>
    </source>
</evidence>
<organism evidence="4 5">
    <name type="scientific">Evansella vedderi</name>
    <dbReference type="NCBI Taxonomy" id="38282"/>
    <lineage>
        <taxon>Bacteria</taxon>
        <taxon>Bacillati</taxon>
        <taxon>Bacillota</taxon>
        <taxon>Bacilli</taxon>
        <taxon>Bacillales</taxon>
        <taxon>Bacillaceae</taxon>
        <taxon>Evansella</taxon>
    </lineage>
</organism>
<dbReference type="SMART" id="SM01007">
    <property type="entry name" value="Aldolase_II"/>
    <property type="match status" value="1"/>
</dbReference>
<dbReference type="EMBL" id="JAUSUG010000002">
    <property type="protein sequence ID" value="MDQ0253266.1"/>
    <property type="molecule type" value="Genomic_DNA"/>
</dbReference>
<dbReference type="InterPro" id="IPR001303">
    <property type="entry name" value="Aldolase_II/adducin_N"/>
</dbReference>
<proteinExistence type="predicted"/>
<feature type="domain" description="Class II aldolase/adducin N-terminal" evidence="3">
    <location>
        <begin position="2"/>
        <end position="175"/>
    </location>
</feature>
<gene>
    <name evidence="4" type="ORF">J2S74_000638</name>
</gene>
<reference evidence="4 5" key="1">
    <citation type="submission" date="2023-07" db="EMBL/GenBank/DDBJ databases">
        <title>Genomic Encyclopedia of Type Strains, Phase IV (KMG-IV): sequencing the most valuable type-strain genomes for metagenomic binning, comparative biology and taxonomic classification.</title>
        <authorList>
            <person name="Goeker M."/>
        </authorList>
    </citation>
    <scope>NUCLEOTIDE SEQUENCE [LARGE SCALE GENOMIC DNA]</scope>
    <source>
        <strain evidence="4 5">DSM 9768</strain>
    </source>
</reference>
<dbReference type="Gene3D" id="3.40.225.10">
    <property type="entry name" value="Class II aldolase/adducin N-terminal domain"/>
    <property type="match status" value="1"/>
</dbReference>
<dbReference type="PANTHER" id="PTHR22789:SF0">
    <property type="entry name" value="3-OXO-TETRONATE 4-PHOSPHATE DECARBOXYLASE-RELATED"/>
    <property type="match status" value="1"/>
</dbReference>
<keyword evidence="1" id="KW-0479">Metal-binding</keyword>
<protein>
    <submittedName>
        <fullName evidence="4">L-fuculose-phosphate aldolase</fullName>
        <ecNumber evidence="4">4.1.2.17</ecNumber>
    </submittedName>
</protein>
<dbReference type="SUPFAM" id="SSF53639">
    <property type="entry name" value="AraD/HMP-PK domain-like"/>
    <property type="match status" value="1"/>
</dbReference>
<evidence type="ECO:0000313" key="4">
    <source>
        <dbReference type="EMBL" id="MDQ0253266.1"/>
    </source>
</evidence>
<dbReference type="InterPro" id="IPR050197">
    <property type="entry name" value="Aldolase_class_II_sugar_metab"/>
</dbReference>
<dbReference type="InterPro" id="IPR036409">
    <property type="entry name" value="Aldolase_II/adducin_N_sf"/>
</dbReference>
<sequence length="209" mass="23774">MRELQRTGSFMMEKDLAWGTAGNISAKVNDEQYLISASGSYLGLLQDDDLVLCPKKKFNGKRPSKETPMHEAVYSERKEIKAILHASPFYSTVIACSKLEIPSDLFVETMYYLERVTRVRYEHPGSLKLAEAVREKAKDANILLLENHGVLVYDVSIKEALMSLQTLEYAAKMLITTIEKGIEINRLPGHVTKDFLNNAGYKQRREWSL</sequence>
<dbReference type="Proteomes" id="UP001230005">
    <property type="component" value="Unassembled WGS sequence"/>
</dbReference>
<name>A0ABT9ZPU8_9BACI</name>
<dbReference type="PANTHER" id="PTHR22789">
    <property type="entry name" value="FUCULOSE PHOSPHATE ALDOLASE"/>
    <property type="match status" value="1"/>
</dbReference>
<keyword evidence="2 4" id="KW-0456">Lyase</keyword>
<evidence type="ECO:0000259" key="3">
    <source>
        <dbReference type="SMART" id="SM01007"/>
    </source>
</evidence>
<evidence type="ECO:0000256" key="1">
    <source>
        <dbReference type="ARBA" id="ARBA00022723"/>
    </source>
</evidence>
<comment type="caution">
    <text evidence="4">The sequence shown here is derived from an EMBL/GenBank/DDBJ whole genome shotgun (WGS) entry which is preliminary data.</text>
</comment>
<dbReference type="Pfam" id="PF00596">
    <property type="entry name" value="Aldolase_II"/>
    <property type="match status" value="1"/>
</dbReference>
<dbReference type="RefSeq" id="WP_307322292.1">
    <property type="nucleotide sequence ID" value="NZ_JAUSUG010000002.1"/>
</dbReference>
<keyword evidence="5" id="KW-1185">Reference proteome</keyword>
<dbReference type="EC" id="4.1.2.17" evidence="4"/>
<accession>A0ABT9ZPU8</accession>